<gene>
    <name evidence="1" type="ORF">CWR48_02930</name>
</gene>
<name>A0A3D8Q2R7_9BACI</name>
<dbReference type="Proteomes" id="UP000257143">
    <property type="component" value="Unassembled WGS sequence"/>
</dbReference>
<reference evidence="2" key="1">
    <citation type="submission" date="2017-11" db="EMBL/GenBank/DDBJ databases">
        <authorList>
            <person name="Zhu W."/>
        </authorList>
    </citation>
    <scope>NUCLEOTIDE SEQUENCE [LARGE SCALE GENOMIC DNA]</scope>
    <source>
        <strain evidence="2">CAU 1183</strain>
    </source>
</reference>
<dbReference type="EMBL" id="PIOC01000003">
    <property type="protein sequence ID" value="RDW21375.1"/>
    <property type="molecule type" value="Genomic_DNA"/>
</dbReference>
<comment type="caution">
    <text evidence="1">The sequence shown here is derived from an EMBL/GenBank/DDBJ whole genome shotgun (WGS) entry which is preliminary data.</text>
</comment>
<dbReference type="AlphaFoldDB" id="A0A3D8Q2R7"/>
<sequence>MGFQDKYHFIEMRRTMERVDFVSFEEMYEQNERRIQYHIYKLHMDDLDQDFYVTRLYMLWIAYKKFQPYEGMLSTYFNYSIRMHLIDMPRGKRIVGTGFPVQD</sequence>
<proteinExistence type="predicted"/>
<protein>
    <recommendedName>
        <fullName evidence="3">RNA polymerase sigma-70 region 2 domain-containing protein</fullName>
    </recommendedName>
</protein>
<evidence type="ECO:0000313" key="1">
    <source>
        <dbReference type="EMBL" id="RDW21375.1"/>
    </source>
</evidence>
<keyword evidence="2" id="KW-1185">Reference proteome</keyword>
<evidence type="ECO:0000313" key="2">
    <source>
        <dbReference type="Proteomes" id="UP000257143"/>
    </source>
</evidence>
<organism evidence="1 2">
    <name type="scientific">Oceanobacillus arenosus</name>
    <dbReference type="NCBI Taxonomy" id="1229153"/>
    <lineage>
        <taxon>Bacteria</taxon>
        <taxon>Bacillati</taxon>
        <taxon>Bacillota</taxon>
        <taxon>Bacilli</taxon>
        <taxon>Bacillales</taxon>
        <taxon>Bacillaceae</taxon>
        <taxon>Oceanobacillus</taxon>
    </lineage>
</organism>
<accession>A0A3D8Q2R7</accession>
<evidence type="ECO:0008006" key="3">
    <source>
        <dbReference type="Google" id="ProtNLM"/>
    </source>
</evidence>